<protein>
    <recommendedName>
        <fullName evidence="3">CCHC-type domain-containing protein</fullName>
    </recommendedName>
</protein>
<reference evidence="1 2" key="1">
    <citation type="submission" date="2019-01" db="EMBL/GenBank/DDBJ databases">
        <title>Sequencing of cultivated peanut Arachis hypogaea provides insights into genome evolution and oil improvement.</title>
        <authorList>
            <person name="Chen X."/>
        </authorList>
    </citation>
    <scope>NUCLEOTIDE SEQUENCE [LARGE SCALE GENOMIC DNA]</scope>
    <source>
        <strain evidence="2">cv. Fuhuasheng</strain>
        <tissue evidence="1">Leaves</tissue>
    </source>
</reference>
<name>A0A444YN53_ARAHY</name>
<evidence type="ECO:0008006" key="3">
    <source>
        <dbReference type="Google" id="ProtNLM"/>
    </source>
</evidence>
<gene>
    <name evidence="1" type="ORF">Ahy_B06g082282</name>
</gene>
<evidence type="ECO:0000313" key="2">
    <source>
        <dbReference type="Proteomes" id="UP000289738"/>
    </source>
</evidence>
<keyword evidence="2" id="KW-1185">Reference proteome</keyword>
<organism evidence="1 2">
    <name type="scientific">Arachis hypogaea</name>
    <name type="common">Peanut</name>
    <dbReference type="NCBI Taxonomy" id="3818"/>
    <lineage>
        <taxon>Eukaryota</taxon>
        <taxon>Viridiplantae</taxon>
        <taxon>Streptophyta</taxon>
        <taxon>Embryophyta</taxon>
        <taxon>Tracheophyta</taxon>
        <taxon>Spermatophyta</taxon>
        <taxon>Magnoliopsida</taxon>
        <taxon>eudicotyledons</taxon>
        <taxon>Gunneridae</taxon>
        <taxon>Pentapetalae</taxon>
        <taxon>rosids</taxon>
        <taxon>fabids</taxon>
        <taxon>Fabales</taxon>
        <taxon>Fabaceae</taxon>
        <taxon>Papilionoideae</taxon>
        <taxon>50 kb inversion clade</taxon>
        <taxon>dalbergioids sensu lato</taxon>
        <taxon>Dalbergieae</taxon>
        <taxon>Pterocarpus clade</taxon>
        <taxon>Arachis</taxon>
    </lineage>
</organism>
<accession>A0A444YN53</accession>
<evidence type="ECO:0000313" key="1">
    <source>
        <dbReference type="EMBL" id="RYR03374.1"/>
    </source>
</evidence>
<dbReference type="Proteomes" id="UP000289738">
    <property type="component" value="Chromosome B06"/>
</dbReference>
<comment type="caution">
    <text evidence="1">The sequence shown here is derived from an EMBL/GenBank/DDBJ whole genome shotgun (WGS) entry which is preliminary data.</text>
</comment>
<dbReference type="EMBL" id="SDMP01000016">
    <property type="protein sequence ID" value="RYR03374.1"/>
    <property type="molecule type" value="Genomic_DNA"/>
</dbReference>
<proteinExistence type="predicted"/>
<sequence>MEKICGQKYNVIPPIFRVKTGRPRMVRIREPDENRTQTKYRRTGTSVTCSNCGQYGHNRKLYPNPILLKAHNDLKLLLELEEVMLLLMNFVLLLKQMDLKLMLLLDPGWLEGEVDEEQQ</sequence>
<dbReference type="AlphaFoldDB" id="A0A444YN53"/>